<evidence type="ECO:0000256" key="3">
    <source>
        <dbReference type="ARBA" id="ARBA00007443"/>
    </source>
</evidence>
<evidence type="ECO:0000256" key="8">
    <source>
        <dbReference type="ARBA" id="ARBA00023004"/>
    </source>
</evidence>
<dbReference type="Pfam" id="PF13661">
    <property type="entry name" value="2OG-FeII_Oxy_4"/>
    <property type="match status" value="1"/>
</dbReference>
<dbReference type="PANTHER" id="PTHR12117:SF0">
    <property type="entry name" value="PROLYL 3-HYDROXYLASE OGFOD1"/>
    <property type="match status" value="1"/>
</dbReference>
<feature type="region of interest" description="Disordered" evidence="13">
    <location>
        <begin position="526"/>
        <end position="551"/>
    </location>
</feature>
<dbReference type="InterPro" id="IPR006620">
    <property type="entry name" value="Pro_4_hyd_alph"/>
</dbReference>
<dbReference type="FunFam" id="2.60.120.620:FF:000014">
    <property type="entry name" value="Prolyl 3,4-dihydroxylase TPA1"/>
    <property type="match status" value="1"/>
</dbReference>
<dbReference type="AlphaFoldDB" id="A0A8H7V1F9"/>
<dbReference type="InterPro" id="IPR051842">
    <property type="entry name" value="uS12_prolyl_hydroxylase"/>
</dbReference>
<evidence type="ECO:0000259" key="14">
    <source>
        <dbReference type="PROSITE" id="PS51471"/>
    </source>
</evidence>
<evidence type="ECO:0000256" key="10">
    <source>
        <dbReference type="ARBA" id="ARBA00047444"/>
    </source>
</evidence>
<dbReference type="Gene3D" id="2.60.120.620">
    <property type="entry name" value="q2cbj1_9rhob like domain"/>
    <property type="match status" value="1"/>
</dbReference>
<evidence type="ECO:0000256" key="11">
    <source>
        <dbReference type="ARBA" id="ARBA00051966"/>
    </source>
</evidence>
<keyword evidence="4" id="KW-0479">Metal-binding</keyword>
<dbReference type="EMBL" id="JAEPRD010000118">
    <property type="protein sequence ID" value="KAG2198024.1"/>
    <property type="molecule type" value="Genomic_DNA"/>
</dbReference>
<keyword evidence="6" id="KW-0223">Dioxygenase</keyword>
<sequence length="551" mass="62613">MANKRQKLENIKDKFHTGLFEEASIREIEKSFKESKPYLHCKIDTLVTDQLLRNVRQEILENISFTLKETDIYKVNQTGDLANLDGLSKKELKMLASVFELRNAIYSSEFRDFISSVTDCGPLSGSKMDMSINSYQEGCHLLNHDDVIGTRRVSYILYLTDPDQPWKREEGGALELYPVIEKGTPATEPTVMIPPQWNQFVMFTVQPGHSFHSVEEVVSSRNRLSISGWFHIPQEGEVGYRVPSQEESDAAKSSLEQLIEEQDTSENFQKYTVENQEEEEIVGLTEDVLVELAEFMNPHFLDLSIVTQMADKFLDESAVQCKQFLNEATLAKLEEATTALDKEDGVLSGKEGMPAHGTGIRPGWIVQGPPHRSRFMVNTSQDDIFAYLKSKFESESFRLWLQTITQLLPMGYRGQARRFRPGHDYTLATTNTRGQGLLDVTFCMVHAPETWEDGEVGGYECYMAPHDEEEDAAVYKAADEEGALLNLSAGRNELSLVLRDEGIMRFIKYVSAKAKGSRWDIAFEYDLPEGFGGSDDDEEDEEEEEEEEEEE</sequence>
<dbReference type="GO" id="GO:0031543">
    <property type="term" value="F:peptidyl-proline dioxygenase activity"/>
    <property type="evidence" value="ECO:0007669"/>
    <property type="project" value="TreeGrafter"/>
</dbReference>
<protein>
    <recommendedName>
        <fullName evidence="12">uS12 prolyl 3,4-dihydroxylase</fullName>
    </recommendedName>
</protein>
<dbReference type="Gene3D" id="3.60.130.20">
    <property type="entry name" value="Oxoglutarate/iron-dependent oxygenase, C-terminal degradation domain"/>
    <property type="match status" value="1"/>
</dbReference>
<comment type="caution">
    <text evidence="15">The sequence shown here is derived from an EMBL/GenBank/DDBJ whole genome shotgun (WGS) entry which is preliminary data.</text>
</comment>
<dbReference type="SMART" id="SM00702">
    <property type="entry name" value="P4Hc"/>
    <property type="match status" value="1"/>
</dbReference>
<dbReference type="GO" id="GO:0031418">
    <property type="term" value="F:L-ascorbic acid binding"/>
    <property type="evidence" value="ECO:0007669"/>
    <property type="project" value="UniProtKB-KW"/>
</dbReference>
<comment type="catalytic activity">
    <reaction evidence="10">
        <text>[ribosomal protein uS12]-L-proline + 2-oxoglutarate + O2 = [ribosomal protein uS12]-(3S)-3-hydroxy-L-proline + succinate + CO2</text>
        <dbReference type="Rhea" id="RHEA:54156"/>
        <dbReference type="Rhea" id="RHEA-COMP:13816"/>
        <dbReference type="Rhea" id="RHEA-COMP:13818"/>
        <dbReference type="ChEBI" id="CHEBI:15379"/>
        <dbReference type="ChEBI" id="CHEBI:16526"/>
        <dbReference type="ChEBI" id="CHEBI:16810"/>
        <dbReference type="ChEBI" id="CHEBI:30031"/>
        <dbReference type="ChEBI" id="CHEBI:50342"/>
        <dbReference type="ChEBI" id="CHEBI:85428"/>
    </reaction>
</comment>
<dbReference type="GO" id="GO:0010604">
    <property type="term" value="P:positive regulation of macromolecule metabolic process"/>
    <property type="evidence" value="ECO:0007669"/>
    <property type="project" value="UniProtKB-ARBA"/>
</dbReference>
<evidence type="ECO:0000313" key="15">
    <source>
        <dbReference type="EMBL" id="KAG2198024.1"/>
    </source>
</evidence>
<comment type="subcellular location">
    <subcellularLocation>
        <location evidence="2">Nucleus</location>
    </subcellularLocation>
</comment>
<dbReference type="InterPro" id="IPR043044">
    <property type="entry name" value="TPA1/Ofd1_C"/>
</dbReference>
<dbReference type="GO" id="GO:0005737">
    <property type="term" value="C:cytoplasm"/>
    <property type="evidence" value="ECO:0007669"/>
    <property type="project" value="TreeGrafter"/>
</dbReference>
<reference evidence="15" key="1">
    <citation type="submission" date="2020-12" db="EMBL/GenBank/DDBJ databases">
        <title>Metabolic potential, ecology and presence of endohyphal bacteria is reflected in genomic diversity of Mucoromycotina.</title>
        <authorList>
            <person name="Muszewska A."/>
            <person name="Okrasinska A."/>
            <person name="Steczkiewicz K."/>
            <person name="Drgas O."/>
            <person name="Orlowska M."/>
            <person name="Perlinska-Lenart U."/>
            <person name="Aleksandrzak-Piekarczyk T."/>
            <person name="Szatraj K."/>
            <person name="Zielenkiewicz U."/>
            <person name="Pilsyk S."/>
            <person name="Malc E."/>
            <person name="Mieczkowski P."/>
            <person name="Kruszewska J.S."/>
            <person name="Biernat P."/>
            <person name="Pawlowska J."/>
        </authorList>
    </citation>
    <scope>NUCLEOTIDE SEQUENCE</scope>
    <source>
        <strain evidence="15">WA0000017839</strain>
    </source>
</reference>
<name>A0A8H7V1F9_9FUNG</name>
<keyword evidence="5" id="KW-0847">Vitamin C</keyword>
<dbReference type="OrthoDB" id="430522at2759"/>
<dbReference type="GO" id="GO:0005634">
    <property type="term" value="C:nucleus"/>
    <property type="evidence" value="ECO:0007669"/>
    <property type="project" value="UniProtKB-SubCell"/>
</dbReference>
<dbReference type="PROSITE" id="PS51471">
    <property type="entry name" value="FE2OG_OXY"/>
    <property type="match status" value="1"/>
</dbReference>
<keyword evidence="8" id="KW-0408">Iron</keyword>
<accession>A0A8H7V1F9</accession>
<evidence type="ECO:0000256" key="4">
    <source>
        <dbReference type="ARBA" id="ARBA00022723"/>
    </source>
</evidence>
<dbReference type="PANTHER" id="PTHR12117">
    <property type="entry name" value="HISTONE ACETYLTRANSFERASE COMPLEX"/>
    <property type="match status" value="1"/>
</dbReference>
<keyword evidence="9" id="KW-0539">Nucleus</keyword>
<dbReference type="GO" id="GO:0006449">
    <property type="term" value="P:regulation of translational termination"/>
    <property type="evidence" value="ECO:0007669"/>
    <property type="project" value="TreeGrafter"/>
</dbReference>
<evidence type="ECO:0000256" key="12">
    <source>
        <dbReference type="ARBA" id="ARBA00081607"/>
    </source>
</evidence>
<keyword evidence="16" id="KW-1185">Reference proteome</keyword>
<evidence type="ECO:0000313" key="16">
    <source>
        <dbReference type="Proteomes" id="UP000603453"/>
    </source>
</evidence>
<proteinExistence type="inferred from homology"/>
<dbReference type="InterPro" id="IPR019601">
    <property type="entry name" value="Oxoglutarate/Fe-dep_Oase_C"/>
</dbReference>
<keyword evidence="7" id="KW-0560">Oxidoreductase</keyword>
<dbReference type="InterPro" id="IPR005123">
    <property type="entry name" value="Oxoglu/Fe-dep_dioxygenase_dom"/>
</dbReference>
<evidence type="ECO:0000256" key="9">
    <source>
        <dbReference type="ARBA" id="ARBA00023242"/>
    </source>
</evidence>
<evidence type="ECO:0000256" key="7">
    <source>
        <dbReference type="ARBA" id="ARBA00023002"/>
    </source>
</evidence>
<evidence type="ECO:0000256" key="2">
    <source>
        <dbReference type="ARBA" id="ARBA00004123"/>
    </source>
</evidence>
<dbReference type="Pfam" id="PF10637">
    <property type="entry name" value="Ofd1_CTDD"/>
    <property type="match status" value="1"/>
</dbReference>
<gene>
    <name evidence="15" type="ORF">INT47_004991</name>
</gene>
<evidence type="ECO:0000256" key="5">
    <source>
        <dbReference type="ARBA" id="ARBA00022896"/>
    </source>
</evidence>
<comment type="similarity">
    <text evidence="3">Belongs to the TPA1 family.</text>
</comment>
<comment type="cofactor">
    <cofactor evidence="1">
        <name>L-ascorbate</name>
        <dbReference type="ChEBI" id="CHEBI:38290"/>
    </cofactor>
</comment>
<evidence type="ECO:0000256" key="6">
    <source>
        <dbReference type="ARBA" id="ARBA00022964"/>
    </source>
</evidence>
<organism evidence="15 16">
    <name type="scientific">Mucor saturninus</name>
    <dbReference type="NCBI Taxonomy" id="64648"/>
    <lineage>
        <taxon>Eukaryota</taxon>
        <taxon>Fungi</taxon>
        <taxon>Fungi incertae sedis</taxon>
        <taxon>Mucoromycota</taxon>
        <taxon>Mucoromycotina</taxon>
        <taxon>Mucoromycetes</taxon>
        <taxon>Mucorales</taxon>
        <taxon>Mucorineae</taxon>
        <taxon>Mucoraceae</taxon>
        <taxon>Mucor</taxon>
    </lineage>
</organism>
<dbReference type="GO" id="GO:0005506">
    <property type="term" value="F:iron ion binding"/>
    <property type="evidence" value="ECO:0007669"/>
    <property type="project" value="InterPro"/>
</dbReference>
<evidence type="ECO:0000256" key="1">
    <source>
        <dbReference type="ARBA" id="ARBA00001961"/>
    </source>
</evidence>
<dbReference type="GO" id="GO:0009896">
    <property type="term" value="P:positive regulation of catabolic process"/>
    <property type="evidence" value="ECO:0007669"/>
    <property type="project" value="UniProtKB-ARBA"/>
</dbReference>
<feature type="domain" description="Fe2OG dioxygenase" evidence="14">
    <location>
        <begin position="126"/>
        <end position="232"/>
    </location>
</feature>
<evidence type="ECO:0000256" key="13">
    <source>
        <dbReference type="SAM" id="MobiDB-lite"/>
    </source>
</evidence>
<comment type="catalytic activity">
    <reaction evidence="11">
        <text>[ribosomal protein uS12]-(3S)-3-hydroxy-L-proline + 2-oxoglutarate + O2 = [ribosomal protein uS12]-(3S)-3,4-dihydroxy-L-proline + succinate + CO2</text>
        <dbReference type="Rhea" id="RHEA:54160"/>
        <dbReference type="Rhea" id="RHEA-COMP:13817"/>
        <dbReference type="Rhea" id="RHEA-COMP:13818"/>
        <dbReference type="ChEBI" id="CHEBI:15379"/>
        <dbReference type="ChEBI" id="CHEBI:16526"/>
        <dbReference type="ChEBI" id="CHEBI:16810"/>
        <dbReference type="ChEBI" id="CHEBI:30031"/>
        <dbReference type="ChEBI" id="CHEBI:85428"/>
        <dbReference type="ChEBI" id="CHEBI:138052"/>
    </reaction>
</comment>
<dbReference type="Proteomes" id="UP000603453">
    <property type="component" value="Unassembled WGS sequence"/>
</dbReference>
<dbReference type="InterPro" id="IPR039558">
    <property type="entry name" value="TPA1/OFD1_N"/>
</dbReference>
<feature type="compositionally biased region" description="Acidic residues" evidence="13">
    <location>
        <begin position="534"/>
        <end position="551"/>
    </location>
</feature>